<dbReference type="InterPro" id="IPR032466">
    <property type="entry name" value="Metal_Hydrolase"/>
</dbReference>
<dbReference type="AlphaFoldDB" id="A0A8J4DM08"/>
<reference evidence="3" key="1">
    <citation type="submission" date="2021-01" db="EMBL/GenBank/DDBJ databases">
        <title>Whole genome shotgun sequence of Spirilliplanes yamanashiensis NBRC 15828.</title>
        <authorList>
            <person name="Komaki H."/>
            <person name="Tamura T."/>
        </authorList>
    </citation>
    <scope>NUCLEOTIDE SEQUENCE</scope>
    <source>
        <strain evidence="3">NBRC 15828</strain>
    </source>
</reference>
<dbReference type="Gene3D" id="3.20.20.140">
    <property type="entry name" value="Metal-dependent hydrolases"/>
    <property type="match status" value="1"/>
</dbReference>
<name>A0A8J4DM08_9ACTN</name>
<dbReference type="Pfam" id="PF01979">
    <property type="entry name" value="Amidohydro_1"/>
    <property type="match status" value="1"/>
</dbReference>
<gene>
    <name evidence="3" type="ORF">Sya03_51260</name>
</gene>
<dbReference type="InterPro" id="IPR011059">
    <property type="entry name" value="Metal-dep_hydrolase_composite"/>
</dbReference>
<dbReference type="PANTHER" id="PTHR43794">
    <property type="entry name" value="AMINOHYDROLASE SSNA-RELATED"/>
    <property type="match status" value="1"/>
</dbReference>
<evidence type="ECO:0000313" key="3">
    <source>
        <dbReference type="EMBL" id="GIJ05774.1"/>
    </source>
</evidence>
<dbReference type="PANTHER" id="PTHR43794:SF11">
    <property type="entry name" value="AMIDOHYDROLASE-RELATED DOMAIN-CONTAINING PROTEIN"/>
    <property type="match status" value="1"/>
</dbReference>
<protein>
    <submittedName>
        <fullName evidence="3">Formimidoylglutamate deiminase</fullName>
    </submittedName>
</protein>
<evidence type="ECO:0000313" key="4">
    <source>
        <dbReference type="Proteomes" id="UP000652013"/>
    </source>
</evidence>
<dbReference type="Gene3D" id="2.30.40.10">
    <property type="entry name" value="Urease, subunit C, domain 1"/>
    <property type="match status" value="1"/>
</dbReference>
<evidence type="ECO:0000256" key="1">
    <source>
        <dbReference type="ARBA" id="ARBA00022801"/>
    </source>
</evidence>
<dbReference type="GO" id="GO:0016810">
    <property type="term" value="F:hydrolase activity, acting on carbon-nitrogen (but not peptide) bonds"/>
    <property type="evidence" value="ECO:0007669"/>
    <property type="project" value="InterPro"/>
</dbReference>
<comment type="caution">
    <text evidence="3">The sequence shown here is derived from an EMBL/GenBank/DDBJ whole genome shotgun (WGS) entry which is preliminary data.</text>
</comment>
<dbReference type="NCBIfam" id="TIGR02022">
    <property type="entry name" value="hutF"/>
    <property type="match status" value="1"/>
</dbReference>
<organism evidence="3 4">
    <name type="scientific">Spirilliplanes yamanashiensis</name>
    <dbReference type="NCBI Taxonomy" id="42233"/>
    <lineage>
        <taxon>Bacteria</taxon>
        <taxon>Bacillati</taxon>
        <taxon>Actinomycetota</taxon>
        <taxon>Actinomycetes</taxon>
        <taxon>Micromonosporales</taxon>
        <taxon>Micromonosporaceae</taxon>
        <taxon>Spirilliplanes</taxon>
    </lineage>
</organism>
<dbReference type="EMBL" id="BOOY01000036">
    <property type="protein sequence ID" value="GIJ05774.1"/>
    <property type="molecule type" value="Genomic_DNA"/>
</dbReference>
<dbReference type="NCBIfam" id="NF006681">
    <property type="entry name" value="PRK09229.1-2"/>
    <property type="match status" value="1"/>
</dbReference>
<keyword evidence="1" id="KW-0378">Hydrolase</keyword>
<keyword evidence="4" id="KW-1185">Reference proteome</keyword>
<dbReference type="InterPro" id="IPR006680">
    <property type="entry name" value="Amidohydro-rel"/>
</dbReference>
<dbReference type="Proteomes" id="UP000652013">
    <property type="component" value="Unassembled WGS sequence"/>
</dbReference>
<proteinExistence type="predicted"/>
<sequence length="428" mass="45286">MRLIHAEHAWLGGPEPAADVLIEIGDDGRFGAVTPGVPARGEHRPGLTLPGLANAHSHAFHRALRGRTHTDRGTFWTWRERMYEVASTLDPDSYLRLARAAYAEMALAGITCVGEFHYLHHGPGGVPYADPNAMGHALIEAARQAGVRITLLDTLYLTSGVDGAPLDGVQRRFGDGDLDGWSARVEQLKPAPHARIGAALHSVRAVPRAAIRPFAERAPLAHVHLSEQPAENEQCRAAYGRTPAQLLHDGGLLRRGTTAVHATHLTEGDVQLLGGTHTGVCVCPTTERDLADGIGPARTLARAGSALSLGSDSHAVIDPFEELRGLELHERLASRQRGRFAAHELLAAAANHAAIGWDDAGRITPGARADLVTVALDSVRTAGCAPAGALYAATAADVTHVTADGRDVVTGGRHRTVDVAAELREAIA</sequence>
<dbReference type="RefSeq" id="WP_203940965.1">
    <property type="nucleotide sequence ID" value="NZ_BAAAGJ010000003.1"/>
</dbReference>
<dbReference type="SUPFAM" id="SSF51556">
    <property type="entry name" value="Metallo-dependent hydrolases"/>
    <property type="match status" value="1"/>
</dbReference>
<evidence type="ECO:0000259" key="2">
    <source>
        <dbReference type="Pfam" id="PF01979"/>
    </source>
</evidence>
<dbReference type="InterPro" id="IPR010252">
    <property type="entry name" value="HutF"/>
</dbReference>
<accession>A0A8J4DM08</accession>
<dbReference type="SUPFAM" id="SSF51338">
    <property type="entry name" value="Composite domain of metallo-dependent hydrolases"/>
    <property type="match status" value="1"/>
</dbReference>
<feature type="domain" description="Amidohydrolase-related" evidence="2">
    <location>
        <begin position="49"/>
        <end position="391"/>
    </location>
</feature>
<dbReference type="InterPro" id="IPR050287">
    <property type="entry name" value="MTA/SAH_deaminase"/>
</dbReference>